<evidence type="ECO:0000313" key="1">
    <source>
        <dbReference type="EMBL" id="GBP81743.1"/>
    </source>
</evidence>
<dbReference type="Proteomes" id="UP000299102">
    <property type="component" value="Unassembled WGS sequence"/>
</dbReference>
<accession>A0A4C1Z3L6</accession>
<organism evidence="1 2">
    <name type="scientific">Eumeta variegata</name>
    <name type="common">Bagworm moth</name>
    <name type="synonym">Eumeta japonica</name>
    <dbReference type="NCBI Taxonomy" id="151549"/>
    <lineage>
        <taxon>Eukaryota</taxon>
        <taxon>Metazoa</taxon>
        <taxon>Ecdysozoa</taxon>
        <taxon>Arthropoda</taxon>
        <taxon>Hexapoda</taxon>
        <taxon>Insecta</taxon>
        <taxon>Pterygota</taxon>
        <taxon>Neoptera</taxon>
        <taxon>Endopterygota</taxon>
        <taxon>Lepidoptera</taxon>
        <taxon>Glossata</taxon>
        <taxon>Ditrysia</taxon>
        <taxon>Tineoidea</taxon>
        <taxon>Psychidae</taxon>
        <taxon>Oiketicinae</taxon>
        <taxon>Eumeta</taxon>
    </lineage>
</organism>
<sequence length="130" mass="14471">MINDKLLKYEYGDGRPSVSGARARRPTADTDAPSGYNNFVYDSKHLHGYGTLTFYKLVTNERPTTAAVYAVRPRINVPSACRSCVVVVVFPYRRGSPSSSFYSPDGAATNHFTITPRDGRSSRGRYRCTH</sequence>
<gene>
    <name evidence="1" type="ORF">EVAR_62659_1</name>
</gene>
<keyword evidence="2" id="KW-1185">Reference proteome</keyword>
<protein>
    <submittedName>
        <fullName evidence="1">Uncharacterized protein</fullName>
    </submittedName>
</protein>
<dbReference type="AlphaFoldDB" id="A0A4C1Z3L6"/>
<comment type="caution">
    <text evidence="1">The sequence shown here is derived from an EMBL/GenBank/DDBJ whole genome shotgun (WGS) entry which is preliminary data.</text>
</comment>
<dbReference type="EMBL" id="BGZK01001528">
    <property type="protein sequence ID" value="GBP81743.1"/>
    <property type="molecule type" value="Genomic_DNA"/>
</dbReference>
<name>A0A4C1Z3L6_EUMVA</name>
<proteinExistence type="predicted"/>
<reference evidence="1 2" key="1">
    <citation type="journal article" date="2019" name="Commun. Biol.">
        <title>The bagworm genome reveals a unique fibroin gene that provides high tensile strength.</title>
        <authorList>
            <person name="Kono N."/>
            <person name="Nakamura H."/>
            <person name="Ohtoshi R."/>
            <person name="Tomita M."/>
            <person name="Numata K."/>
            <person name="Arakawa K."/>
        </authorList>
    </citation>
    <scope>NUCLEOTIDE SEQUENCE [LARGE SCALE GENOMIC DNA]</scope>
</reference>
<evidence type="ECO:0000313" key="2">
    <source>
        <dbReference type="Proteomes" id="UP000299102"/>
    </source>
</evidence>